<comment type="caution">
    <text evidence="11">The sequence shown here is derived from an EMBL/GenBank/DDBJ whole genome shotgun (WGS) entry which is preliminary data.</text>
</comment>
<keyword evidence="12" id="KW-1185">Reference proteome</keyword>
<feature type="compositionally biased region" description="Acidic residues" evidence="8">
    <location>
        <begin position="15"/>
        <end position="24"/>
    </location>
</feature>
<evidence type="ECO:0000256" key="2">
    <source>
        <dbReference type="ARBA" id="ARBA00022448"/>
    </source>
</evidence>
<keyword evidence="2" id="KW-0813">Transport</keyword>
<keyword evidence="5 9" id="KW-1133">Transmembrane helix</keyword>
<dbReference type="GO" id="GO:0005774">
    <property type="term" value="C:vacuolar membrane"/>
    <property type="evidence" value="ECO:0007669"/>
    <property type="project" value="TreeGrafter"/>
</dbReference>
<reference evidence="11 12" key="1">
    <citation type="submission" date="2023-12" db="EMBL/GenBank/DDBJ databases">
        <title>A high-quality genome assembly for Dillenia turbinata (Dilleniales).</title>
        <authorList>
            <person name="Chanderbali A."/>
        </authorList>
    </citation>
    <scope>NUCLEOTIDE SEQUENCE [LARGE SCALE GENOMIC DNA]</scope>
    <source>
        <strain evidence="11">LSX21</strain>
        <tissue evidence="11">Leaf</tissue>
    </source>
</reference>
<evidence type="ECO:0000256" key="3">
    <source>
        <dbReference type="ARBA" id="ARBA00022692"/>
    </source>
</evidence>
<organism evidence="11 12">
    <name type="scientific">Dillenia turbinata</name>
    <dbReference type="NCBI Taxonomy" id="194707"/>
    <lineage>
        <taxon>Eukaryota</taxon>
        <taxon>Viridiplantae</taxon>
        <taxon>Streptophyta</taxon>
        <taxon>Embryophyta</taxon>
        <taxon>Tracheophyta</taxon>
        <taxon>Spermatophyta</taxon>
        <taxon>Magnoliopsida</taxon>
        <taxon>eudicotyledons</taxon>
        <taxon>Gunneridae</taxon>
        <taxon>Pentapetalae</taxon>
        <taxon>Dilleniales</taxon>
        <taxon>Dilleniaceae</taxon>
        <taxon>Dillenia</taxon>
    </lineage>
</organism>
<evidence type="ECO:0000313" key="12">
    <source>
        <dbReference type="Proteomes" id="UP001370490"/>
    </source>
</evidence>
<feature type="transmembrane region" description="Helical" evidence="9">
    <location>
        <begin position="219"/>
        <end position="239"/>
    </location>
</feature>
<evidence type="ECO:0000259" key="10">
    <source>
        <dbReference type="Pfam" id="PF01490"/>
    </source>
</evidence>
<feature type="transmembrane region" description="Helical" evidence="9">
    <location>
        <begin position="259"/>
        <end position="279"/>
    </location>
</feature>
<dbReference type="FunFam" id="1.20.1740.10:FF:000047">
    <property type="entry name" value="Amino acid transporter AVT1A"/>
    <property type="match status" value="1"/>
</dbReference>
<dbReference type="AlphaFoldDB" id="A0AAN8ZR24"/>
<feature type="transmembrane region" description="Helical" evidence="9">
    <location>
        <begin position="403"/>
        <end position="426"/>
    </location>
</feature>
<sequence length="529" mass="57716">MKLHEDLLKDRSVEFETDDEDDQAERDHDDNYESDSLGSSPGHSDNDIDTNPAPWPQSYRQSTDMFSLVTPSCSLKGIGESFMSSIYRRSTVYDLEASQSRPFLSETTMHEDKALSPYLRARISAPSKSRFSICEYPSSRPLCSFSQAVLNGLNCLCGVGLLAIPYAFKGGWSTLLLLLLFAIISCYTGILLKECLQSSPGLQTYPDIGQAAFGFTGRLIVAITLYIQLYASCVGYIIAMSDNLSSMFPETSVSFGVSFLNSRQVFAIITTLVVLPTVWLRDLSLLSYLSAGGVITSVVLVLCLEWVGVINQVGFHPSGTFLDLANFPITLGLCSFCFSGHCVFPNIYSSMEKPRQFPLVMITCFAVCCFLYIGVGASGYLMFGNAVESQYTLSMPKELVASQVAIVTTVVSPLTKYALTFTPIVLSIEELLPSKQRSYLVSMLIRALLVLSTLLVALSVPFFGLLMAFLGSFFSILVSNIFPCACYLSILGHKLSKIQIGICVSVLLAGVACSCIGTNSAISRILNEL</sequence>
<evidence type="ECO:0000256" key="1">
    <source>
        <dbReference type="ARBA" id="ARBA00004141"/>
    </source>
</evidence>
<gene>
    <name evidence="11" type="ORF">RJ641_024740</name>
</gene>
<name>A0AAN8ZR24_9MAGN</name>
<dbReference type="PANTHER" id="PTHR22950">
    <property type="entry name" value="AMINO ACID TRANSPORTER"/>
    <property type="match status" value="1"/>
</dbReference>
<comment type="subcellular location">
    <subcellularLocation>
        <location evidence="1">Membrane</location>
        <topology evidence="1">Multi-pass membrane protein</topology>
    </subcellularLocation>
</comment>
<dbReference type="InterPro" id="IPR013057">
    <property type="entry name" value="AA_transpt_TM"/>
</dbReference>
<feature type="compositionally biased region" description="Polar residues" evidence="8">
    <location>
        <begin position="34"/>
        <end position="43"/>
    </location>
</feature>
<evidence type="ECO:0000256" key="4">
    <source>
        <dbReference type="ARBA" id="ARBA00022970"/>
    </source>
</evidence>
<feature type="transmembrane region" description="Helical" evidence="9">
    <location>
        <begin position="327"/>
        <end position="347"/>
    </location>
</feature>
<protein>
    <submittedName>
        <fullName evidence="11">Amino acid transporter, transmembrane domain</fullName>
    </submittedName>
</protein>
<accession>A0AAN8ZR24</accession>
<feature type="transmembrane region" description="Helical" evidence="9">
    <location>
        <begin position="438"/>
        <end position="460"/>
    </location>
</feature>
<evidence type="ECO:0000256" key="9">
    <source>
        <dbReference type="SAM" id="Phobius"/>
    </source>
</evidence>
<feature type="region of interest" description="Disordered" evidence="8">
    <location>
        <begin position="1"/>
        <end position="57"/>
    </location>
</feature>
<feature type="compositionally biased region" description="Basic and acidic residues" evidence="8">
    <location>
        <begin position="1"/>
        <end position="14"/>
    </location>
</feature>
<feature type="domain" description="Amino acid transporter transmembrane" evidence="10">
    <location>
        <begin position="144"/>
        <end position="517"/>
    </location>
</feature>
<dbReference type="Pfam" id="PF01490">
    <property type="entry name" value="Aa_trans"/>
    <property type="match status" value="1"/>
</dbReference>
<evidence type="ECO:0000313" key="11">
    <source>
        <dbReference type="EMBL" id="KAK6943638.1"/>
    </source>
</evidence>
<evidence type="ECO:0000256" key="7">
    <source>
        <dbReference type="ARBA" id="ARBA00049662"/>
    </source>
</evidence>
<feature type="transmembrane region" description="Helical" evidence="9">
    <location>
        <begin position="466"/>
        <end position="488"/>
    </location>
</feature>
<dbReference type="GO" id="GO:0015179">
    <property type="term" value="F:L-amino acid transmembrane transporter activity"/>
    <property type="evidence" value="ECO:0007669"/>
    <property type="project" value="TreeGrafter"/>
</dbReference>
<evidence type="ECO:0000256" key="8">
    <source>
        <dbReference type="SAM" id="MobiDB-lite"/>
    </source>
</evidence>
<proteinExistence type="inferred from homology"/>
<evidence type="ECO:0000256" key="5">
    <source>
        <dbReference type="ARBA" id="ARBA00022989"/>
    </source>
</evidence>
<dbReference type="EMBL" id="JBAMMX010000003">
    <property type="protein sequence ID" value="KAK6943638.1"/>
    <property type="molecule type" value="Genomic_DNA"/>
</dbReference>
<dbReference type="PANTHER" id="PTHR22950:SF692">
    <property type="entry name" value="TRANSMEMBRANE AMINO ACID TRANSPORTER FAMILY PROTEIN"/>
    <property type="match status" value="1"/>
</dbReference>
<keyword evidence="3 9" id="KW-0812">Transmembrane</keyword>
<keyword evidence="4" id="KW-0029">Amino-acid transport</keyword>
<feature type="transmembrane region" description="Helical" evidence="9">
    <location>
        <begin position="359"/>
        <end position="383"/>
    </location>
</feature>
<feature type="transmembrane region" description="Helical" evidence="9">
    <location>
        <begin position="174"/>
        <end position="192"/>
    </location>
</feature>
<dbReference type="Proteomes" id="UP001370490">
    <property type="component" value="Unassembled WGS sequence"/>
</dbReference>
<feature type="transmembrane region" description="Helical" evidence="9">
    <location>
        <begin position="500"/>
        <end position="522"/>
    </location>
</feature>
<feature type="transmembrane region" description="Helical" evidence="9">
    <location>
        <begin position="286"/>
        <end position="307"/>
    </location>
</feature>
<comment type="similarity">
    <text evidence="7">Belongs to the amino acid/polyamine transporter 2 family. Amino acid/auxin permease (AAAP) (TC 2.A.18.5) subfamily.</text>
</comment>
<evidence type="ECO:0000256" key="6">
    <source>
        <dbReference type="ARBA" id="ARBA00023136"/>
    </source>
</evidence>
<keyword evidence="6 9" id="KW-0472">Membrane</keyword>